<dbReference type="Proteomes" id="UP001162811">
    <property type="component" value="Unassembled WGS sequence"/>
</dbReference>
<dbReference type="InterPro" id="IPR045538">
    <property type="entry name" value="CIS_TMP"/>
</dbReference>
<name>A0ABT1AEV0_9RALS</name>
<gene>
    <name evidence="2" type="ORF">NG900_01730</name>
</gene>
<dbReference type="RefSeq" id="WP_252676062.1">
    <property type="nucleotide sequence ID" value="NZ_JAMXHT010000001.1"/>
</dbReference>
<reference evidence="2" key="2">
    <citation type="journal article" date="2023" name="Front. Microbiol.">
        <title>Ralstonia chuxiongensis sp. nov., Ralstonia mojiangensis sp. nov., and Ralstonia soli sp. nov., isolated from tobacco fields, are three novel species in the family Burkholderiaceae.</title>
        <authorList>
            <person name="Lu C.H."/>
            <person name="Zhang Y.Y."/>
            <person name="Jiang N."/>
            <person name="Chen W."/>
            <person name="Shao X."/>
            <person name="Zhao Z.M."/>
            <person name="Lu W.L."/>
            <person name="Hu X."/>
            <person name="Xi Y.X."/>
            <person name="Zou S.Y."/>
            <person name="Wei Q.J."/>
            <person name="Lin Z.L."/>
            <person name="Gong L."/>
            <person name="Gai X.T."/>
            <person name="Zhang L.Q."/>
            <person name="Li J.Y."/>
            <person name="Jin Y."/>
            <person name="Xia Z.Y."/>
        </authorList>
    </citation>
    <scope>NUCLEOTIDE SEQUENCE</scope>
    <source>
        <strain evidence="2">21MJYT02-11</strain>
    </source>
</reference>
<evidence type="ECO:0000313" key="3">
    <source>
        <dbReference type="Proteomes" id="UP001162811"/>
    </source>
</evidence>
<comment type="caution">
    <text evidence="2">The sequence shown here is derived from an EMBL/GenBank/DDBJ whole genome shotgun (WGS) entry which is preliminary data.</text>
</comment>
<feature type="transmembrane region" description="Helical" evidence="1">
    <location>
        <begin position="21"/>
        <end position="39"/>
    </location>
</feature>
<reference evidence="2" key="1">
    <citation type="submission" date="2022-06" db="EMBL/GenBank/DDBJ databases">
        <authorList>
            <person name="Lu C.-H."/>
        </authorList>
    </citation>
    <scope>NUCLEOTIDE SEQUENCE</scope>
    <source>
        <strain evidence="2">21MJYT02-11</strain>
    </source>
</reference>
<keyword evidence="1" id="KW-0472">Membrane</keyword>
<dbReference type="EMBL" id="JAMXHT010000001">
    <property type="protein sequence ID" value="MCO5396910.1"/>
    <property type="molecule type" value="Genomic_DNA"/>
</dbReference>
<sequence>MTRHNPTRPNRINPIKSIGPGILHIAVHNAGVVVLWPFLPRYFETLGLVRSGQFVDPAASQRAMYLVYFLATGVWAPQEPELVLAKLMCGLPIDTPVVDADDNPPTEQERALSNSLLHAVMQSSVYLKDTSVDALRKTLLMRDGSLRLDDVAPGAGWELFVQRTVSTDPLIDTLPWSPGGPMQFSWMPQPLLVRWETGSRG</sequence>
<keyword evidence="1" id="KW-1133">Transmembrane helix</keyword>
<dbReference type="Pfam" id="PF19268">
    <property type="entry name" value="CIS_TMP"/>
    <property type="match status" value="1"/>
</dbReference>
<accession>A0ABT1AEV0</accession>
<protein>
    <submittedName>
        <fullName evidence="2">Contractile injection system tape measure protein</fullName>
    </submittedName>
</protein>
<organism evidence="2 3">
    <name type="scientific">Ralstonia soli</name>
    <dbReference type="NCBI Taxonomy" id="2953896"/>
    <lineage>
        <taxon>Bacteria</taxon>
        <taxon>Pseudomonadati</taxon>
        <taxon>Pseudomonadota</taxon>
        <taxon>Betaproteobacteria</taxon>
        <taxon>Burkholderiales</taxon>
        <taxon>Burkholderiaceae</taxon>
        <taxon>Ralstonia</taxon>
    </lineage>
</organism>
<proteinExistence type="predicted"/>
<evidence type="ECO:0000313" key="2">
    <source>
        <dbReference type="EMBL" id="MCO5396910.1"/>
    </source>
</evidence>
<keyword evidence="3" id="KW-1185">Reference proteome</keyword>
<keyword evidence="1" id="KW-0812">Transmembrane</keyword>
<evidence type="ECO:0000256" key="1">
    <source>
        <dbReference type="SAM" id="Phobius"/>
    </source>
</evidence>